<reference evidence="1 2" key="1">
    <citation type="submission" date="2022-02" db="EMBL/GenBank/DDBJ databases">
        <title>Paenibacillus sp. MBLB1776 Whole Genome Shotgun Sequencing.</title>
        <authorList>
            <person name="Hwang C.Y."/>
            <person name="Cho E.-S."/>
            <person name="Seo M.-J."/>
        </authorList>
    </citation>
    <scope>NUCLEOTIDE SEQUENCE [LARGE SCALE GENOMIC DNA]</scope>
    <source>
        <strain evidence="1 2">MBLB1776</strain>
    </source>
</reference>
<dbReference type="AlphaFoldDB" id="A0AA96L9Q8"/>
<accession>A0AA96L9Q8</accession>
<protein>
    <submittedName>
        <fullName evidence="1">Uncharacterized protein</fullName>
    </submittedName>
</protein>
<gene>
    <name evidence="1" type="ORF">MJA45_15870</name>
</gene>
<dbReference type="EMBL" id="CP130318">
    <property type="protein sequence ID" value="WNQ09124.1"/>
    <property type="molecule type" value="Genomic_DNA"/>
</dbReference>
<evidence type="ECO:0000313" key="2">
    <source>
        <dbReference type="Proteomes" id="UP001305702"/>
    </source>
</evidence>
<name>A0AA96L9Q8_9BACL</name>
<organism evidence="1 2">
    <name type="scientific">Paenibacillus aurantius</name>
    <dbReference type="NCBI Taxonomy" id="2918900"/>
    <lineage>
        <taxon>Bacteria</taxon>
        <taxon>Bacillati</taxon>
        <taxon>Bacillota</taxon>
        <taxon>Bacilli</taxon>
        <taxon>Bacillales</taxon>
        <taxon>Paenibacillaceae</taxon>
        <taxon>Paenibacillus</taxon>
    </lineage>
</organism>
<proteinExistence type="predicted"/>
<evidence type="ECO:0000313" key="1">
    <source>
        <dbReference type="EMBL" id="WNQ09124.1"/>
    </source>
</evidence>
<keyword evidence="2" id="KW-1185">Reference proteome</keyword>
<sequence>MASDKRRKLRLDMLQELYQFHLSERGKKALIPGNLEDRNPEKFFALEYLADKGMIRFKAEDGMFFAKITHYGINFMKSLSLGSGGPLSMA</sequence>
<dbReference type="RefSeq" id="WP_315602892.1">
    <property type="nucleotide sequence ID" value="NZ_CP130318.1"/>
</dbReference>
<dbReference type="Proteomes" id="UP001305702">
    <property type="component" value="Chromosome"/>
</dbReference>
<dbReference type="KEGG" id="paun:MJA45_15870"/>